<keyword evidence="1 2" id="KW-0238">DNA-binding</keyword>
<evidence type="ECO:0000313" key="5">
    <source>
        <dbReference type="Proteomes" id="UP000000657"/>
    </source>
</evidence>
<name>Q0REL3_FRAAA</name>
<dbReference type="PANTHER" id="PTHR30055">
    <property type="entry name" value="HTH-TYPE TRANSCRIPTIONAL REGULATOR RUTR"/>
    <property type="match status" value="1"/>
</dbReference>
<evidence type="ECO:0000259" key="3">
    <source>
        <dbReference type="PROSITE" id="PS50977"/>
    </source>
</evidence>
<dbReference type="Gene3D" id="1.10.357.10">
    <property type="entry name" value="Tetracycline Repressor, domain 2"/>
    <property type="match status" value="1"/>
</dbReference>
<sequence>MCTLIYMTMRNAAATKQRILEHAQRQFAQYGYAAITVRGVADAAGVSPNLITRYFGGKDGLFLAATRVEIPVSTSFDGGRSALGARLAASIVQRWFGVSGEDPLLVLQRASGERPEAAEALAAFLDTNSLEPLHRYLRDTGLDDADAHSRAAAIDAFVLGVSTRRRVLRSELGDPADLQAWLGAIIQRLADG</sequence>
<reference evidence="4 5" key="1">
    <citation type="journal article" date="2007" name="Genome Res.">
        <title>Genome characteristics of facultatively symbiotic Frankia sp. strains reflect host range and host plant biogeography.</title>
        <authorList>
            <person name="Normand P."/>
            <person name="Lapierre P."/>
            <person name="Tisa L.S."/>
            <person name="Gogarten J.P."/>
            <person name="Alloisio N."/>
            <person name="Bagnarol E."/>
            <person name="Bassi C.A."/>
            <person name="Berry A.M."/>
            <person name="Bickhart D.M."/>
            <person name="Choisne N."/>
            <person name="Couloux A."/>
            <person name="Cournoyer B."/>
            <person name="Cruveiller S."/>
            <person name="Daubin V."/>
            <person name="Demange N."/>
            <person name="Francino M.P."/>
            <person name="Goltsman E."/>
            <person name="Huang Y."/>
            <person name="Kopp O.R."/>
            <person name="Labarre L."/>
            <person name="Lapidus A."/>
            <person name="Lavire C."/>
            <person name="Marechal J."/>
            <person name="Martinez M."/>
            <person name="Mastronunzio J.E."/>
            <person name="Mullin B.C."/>
            <person name="Niemann J."/>
            <person name="Pujic P."/>
            <person name="Rawnsley T."/>
            <person name="Rouy Z."/>
            <person name="Schenowitz C."/>
            <person name="Sellstedt A."/>
            <person name="Tavares F."/>
            <person name="Tomkins J.P."/>
            <person name="Vallenet D."/>
            <person name="Valverde C."/>
            <person name="Wall L.G."/>
            <person name="Wang Y."/>
            <person name="Medigue C."/>
            <person name="Benson D.R."/>
        </authorList>
    </citation>
    <scope>NUCLEOTIDE SEQUENCE [LARGE SCALE GENOMIC DNA]</scope>
    <source>
        <strain evidence="5">DSM 45986 / CECT 9034 / ACN14a</strain>
    </source>
</reference>
<dbReference type="SUPFAM" id="SSF48498">
    <property type="entry name" value="Tetracyclin repressor-like, C-terminal domain"/>
    <property type="match status" value="1"/>
</dbReference>
<dbReference type="Proteomes" id="UP000000657">
    <property type="component" value="Chromosome"/>
</dbReference>
<dbReference type="STRING" id="326424.FRAAL5462"/>
<dbReference type="InterPro" id="IPR001647">
    <property type="entry name" value="HTH_TetR"/>
</dbReference>
<dbReference type="EMBL" id="CT573213">
    <property type="protein sequence ID" value="CAJ64095.1"/>
    <property type="molecule type" value="Genomic_DNA"/>
</dbReference>
<dbReference type="PANTHER" id="PTHR30055:SF146">
    <property type="entry name" value="HTH-TYPE TRANSCRIPTIONAL DUAL REGULATOR CECR"/>
    <property type="match status" value="1"/>
</dbReference>
<dbReference type="GO" id="GO:0000976">
    <property type="term" value="F:transcription cis-regulatory region binding"/>
    <property type="evidence" value="ECO:0007669"/>
    <property type="project" value="TreeGrafter"/>
</dbReference>
<dbReference type="PRINTS" id="PR00455">
    <property type="entry name" value="HTHTETR"/>
</dbReference>
<keyword evidence="5" id="KW-1185">Reference proteome</keyword>
<dbReference type="GO" id="GO:0003700">
    <property type="term" value="F:DNA-binding transcription factor activity"/>
    <property type="evidence" value="ECO:0007669"/>
    <property type="project" value="TreeGrafter"/>
</dbReference>
<dbReference type="KEGG" id="fal:FRAAL5462"/>
<evidence type="ECO:0000313" key="4">
    <source>
        <dbReference type="EMBL" id="CAJ64095.1"/>
    </source>
</evidence>
<accession>Q0REL3</accession>
<dbReference type="PROSITE" id="PS50977">
    <property type="entry name" value="HTH_TETR_2"/>
    <property type="match status" value="1"/>
</dbReference>
<organism evidence="4 5">
    <name type="scientific">Frankia alni (strain DSM 45986 / CECT 9034 / ACN14a)</name>
    <dbReference type="NCBI Taxonomy" id="326424"/>
    <lineage>
        <taxon>Bacteria</taxon>
        <taxon>Bacillati</taxon>
        <taxon>Actinomycetota</taxon>
        <taxon>Actinomycetes</taxon>
        <taxon>Frankiales</taxon>
        <taxon>Frankiaceae</taxon>
        <taxon>Frankia</taxon>
    </lineage>
</organism>
<protein>
    <submittedName>
        <fullName evidence="4">TetR-family transcriptional regulator</fullName>
    </submittedName>
</protein>
<dbReference type="InterPro" id="IPR036271">
    <property type="entry name" value="Tet_transcr_reg_TetR-rel_C_sf"/>
</dbReference>
<feature type="domain" description="HTH tetR-type" evidence="3">
    <location>
        <begin position="13"/>
        <end position="73"/>
    </location>
</feature>
<dbReference type="SUPFAM" id="SSF46689">
    <property type="entry name" value="Homeodomain-like"/>
    <property type="match status" value="1"/>
</dbReference>
<dbReference type="InterPro" id="IPR050109">
    <property type="entry name" value="HTH-type_TetR-like_transc_reg"/>
</dbReference>
<dbReference type="InterPro" id="IPR041678">
    <property type="entry name" value="TetR_C_16"/>
</dbReference>
<dbReference type="Pfam" id="PF17920">
    <property type="entry name" value="TetR_C_16"/>
    <property type="match status" value="1"/>
</dbReference>
<dbReference type="AlphaFoldDB" id="Q0REL3"/>
<dbReference type="HOGENOM" id="CLU_069356_10_0_11"/>
<feature type="DNA-binding region" description="H-T-H motif" evidence="2">
    <location>
        <begin position="36"/>
        <end position="55"/>
    </location>
</feature>
<proteinExistence type="predicted"/>
<gene>
    <name evidence="4" type="ordered locus">FRAAL5462</name>
</gene>
<evidence type="ECO:0000256" key="1">
    <source>
        <dbReference type="ARBA" id="ARBA00023125"/>
    </source>
</evidence>
<dbReference type="InterPro" id="IPR009057">
    <property type="entry name" value="Homeodomain-like_sf"/>
</dbReference>
<dbReference type="Pfam" id="PF00440">
    <property type="entry name" value="TetR_N"/>
    <property type="match status" value="1"/>
</dbReference>
<dbReference type="eggNOG" id="COG1309">
    <property type="taxonomic scope" value="Bacteria"/>
</dbReference>
<evidence type="ECO:0000256" key="2">
    <source>
        <dbReference type="PROSITE-ProRule" id="PRU00335"/>
    </source>
</evidence>